<dbReference type="EMBL" id="JAFCMP010000135">
    <property type="protein sequence ID" value="KAG5185379.1"/>
    <property type="molecule type" value="Genomic_DNA"/>
</dbReference>
<name>A0A836CH63_9STRA</name>
<keyword evidence="3" id="KW-1185">Reference proteome</keyword>
<proteinExistence type="predicted"/>
<accession>A0A836CH63</accession>
<keyword evidence="1" id="KW-0175">Coiled coil</keyword>
<evidence type="ECO:0000313" key="3">
    <source>
        <dbReference type="Proteomes" id="UP000664859"/>
    </source>
</evidence>
<protein>
    <submittedName>
        <fullName evidence="2">Uncharacterized protein</fullName>
    </submittedName>
</protein>
<dbReference type="Proteomes" id="UP000664859">
    <property type="component" value="Unassembled WGS sequence"/>
</dbReference>
<evidence type="ECO:0000256" key="1">
    <source>
        <dbReference type="SAM" id="Coils"/>
    </source>
</evidence>
<dbReference type="AlphaFoldDB" id="A0A836CH63"/>
<feature type="coiled-coil region" evidence="1">
    <location>
        <begin position="48"/>
        <end position="75"/>
    </location>
</feature>
<gene>
    <name evidence="2" type="ORF">JKP88DRAFT_312736</name>
</gene>
<comment type="caution">
    <text evidence="2">The sequence shown here is derived from an EMBL/GenBank/DDBJ whole genome shotgun (WGS) entry which is preliminary data.</text>
</comment>
<organism evidence="2 3">
    <name type="scientific">Tribonema minus</name>
    <dbReference type="NCBI Taxonomy" id="303371"/>
    <lineage>
        <taxon>Eukaryota</taxon>
        <taxon>Sar</taxon>
        <taxon>Stramenopiles</taxon>
        <taxon>Ochrophyta</taxon>
        <taxon>PX clade</taxon>
        <taxon>Xanthophyceae</taxon>
        <taxon>Tribonematales</taxon>
        <taxon>Tribonemataceae</taxon>
        <taxon>Tribonema</taxon>
    </lineage>
</organism>
<reference evidence="2" key="1">
    <citation type="submission" date="2021-02" db="EMBL/GenBank/DDBJ databases">
        <title>First Annotated Genome of the Yellow-green Alga Tribonema minus.</title>
        <authorList>
            <person name="Mahan K.M."/>
        </authorList>
    </citation>
    <scope>NUCLEOTIDE SEQUENCE</scope>
    <source>
        <strain evidence="2">UTEX B ZZ1240</strain>
    </source>
</reference>
<sequence>MEELTRALRSRSIHLDSSQALHSTDPRITALEKLLEEFYRFDIFGEIADALLRAILAAKAEREVLRHEAAAATKRSAAAAAAAAAAPQRAAPDAALKRERIEFSLACIRLTNSVLWNSFQLVRLRKPAFNDVNDYLDGAAAPLAAAAELPACLPAQRLPSHDGESAPALRNVKPAVASAFRASEGQEQQWRAALLRACGWLDANTLGVLPAAILLVVYHAPPHSAGTDGSDDVWHRAVPARRELTRIVATREGLAEQFADHYAKTRAMTRN</sequence>
<evidence type="ECO:0000313" key="2">
    <source>
        <dbReference type="EMBL" id="KAG5185379.1"/>
    </source>
</evidence>